<evidence type="ECO:0000313" key="2">
    <source>
        <dbReference type="Proteomes" id="UP000184221"/>
    </source>
</evidence>
<dbReference type="RefSeq" id="WP_072776092.1">
    <property type="nucleotide sequence ID" value="NZ_FQXC01000001.1"/>
</dbReference>
<dbReference type="EMBL" id="FQXC01000001">
    <property type="protein sequence ID" value="SHG82080.1"/>
    <property type="molecule type" value="Genomic_DNA"/>
</dbReference>
<evidence type="ECO:0000313" key="1">
    <source>
        <dbReference type="EMBL" id="SHG82080.1"/>
    </source>
</evidence>
<accession>A0A1M5MXL0</accession>
<keyword evidence="2" id="KW-1185">Reference proteome</keyword>
<proteinExistence type="predicted"/>
<gene>
    <name evidence="1" type="ORF">SAMN05443551_0696</name>
</gene>
<reference evidence="1 2" key="1">
    <citation type="submission" date="2016-11" db="EMBL/GenBank/DDBJ databases">
        <authorList>
            <person name="Jaros S."/>
            <person name="Januszkiewicz K."/>
            <person name="Wedrychowicz H."/>
        </authorList>
    </citation>
    <scope>NUCLEOTIDE SEQUENCE [LARGE SCALE GENOMIC DNA]</scope>
    <source>
        <strain evidence="1 2">DSM 29431</strain>
    </source>
</reference>
<dbReference type="PROSITE" id="PS51257">
    <property type="entry name" value="PROKAR_LIPOPROTEIN"/>
    <property type="match status" value="1"/>
</dbReference>
<dbReference type="OrthoDB" id="9918918at2"/>
<dbReference type="Proteomes" id="UP000184221">
    <property type="component" value="Unassembled WGS sequence"/>
</dbReference>
<name>A0A1M5MXL0_9RHOB</name>
<dbReference type="AlphaFoldDB" id="A0A1M5MXL0"/>
<organism evidence="1 2">
    <name type="scientific">Marivita hallyeonensis</name>
    <dbReference type="NCBI Taxonomy" id="996342"/>
    <lineage>
        <taxon>Bacteria</taxon>
        <taxon>Pseudomonadati</taxon>
        <taxon>Pseudomonadota</taxon>
        <taxon>Alphaproteobacteria</taxon>
        <taxon>Rhodobacterales</taxon>
        <taxon>Roseobacteraceae</taxon>
        <taxon>Marivita</taxon>
    </lineage>
</organism>
<sequence>MSKMNMFAAGLAVVAACVGFYYCASPDENCLRAKEITSAVRDGGFDLEALKAECASSTRWSSGRSDLDLK</sequence>
<protein>
    <submittedName>
        <fullName evidence="1">Uncharacterized protein</fullName>
    </submittedName>
</protein>